<accession>A0A8J1Y9X5</accession>
<name>A0A8J1Y9X5_OWEFU</name>
<dbReference type="Pfam" id="PF00092">
    <property type="entry name" value="VWA"/>
    <property type="match status" value="1"/>
</dbReference>
<dbReference type="InterPro" id="IPR036465">
    <property type="entry name" value="vWFA_dom_sf"/>
</dbReference>
<proteinExistence type="predicted"/>
<organism evidence="1 2">
    <name type="scientific">Owenia fusiformis</name>
    <name type="common">Polychaete worm</name>
    <dbReference type="NCBI Taxonomy" id="6347"/>
    <lineage>
        <taxon>Eukaryota</taxon>
        <taxon>Metazoa</taxon>
        <taxon>Spiralia</taxon>
        <taxon>Lophotrochozoa</taxon>
        <taxon>Annelida</taxon>
        <taxon>Polychaeta</taxon>
        <taxon>Sedentaria</taxon>
        <taxon>Canalipalpata</taxon>
        <taxon>Sabellida</taxon>
        <taxon>Oweniida</taxon>
        <taxon>Oweniidae</taxon>
        <taxon>Owenia</taxon>
    </lineage>
</organism>
<sequence>MKLREFSTFVFILIAQMGYATCFLQGIFGNLLSSKEELPICEENAKILGGQGMAGGFKLCRDPEPVNNDEVPNGKPSKICLDLVIALDVSCSVPDETKEKALNLIKEIVARIVSGAAKVHLVTYANIIQYSYPDTSPPSFYSGDTPDDFLAEIERSDFLKAGKCKTKIANGFSRAKQLFDDVTQDRNDSDYPDVLLMIGDGRGSEKDRRKGANIAGDLASMGCEIVWVVTPLEARRDPNKSDEVEETAANTDVIFRMNDYNDTYIIAQKLFTHFEQKYICE</sequence>
<evidence type="ECO:0000313" key="2">
    <source>
        <dbReference type="Proteomes" id="UP000749559"/>
    </source>
</evidence>
<dbReference type="InterPro" id="IPR002035">
    <property type="entry name" value="VWF_A"/>
</dbReference>
<dbReference type="PROSITE" id="PS50234">
    <property type="entry name" value="VWFA"/>
    <property type="match status" value="1"/>
</dbReference>
<keyword evidence="2" id="KW-1185">Reference proteome</keyword>
<dbReference type="Gene3D" id="3.40.50.410">
    <property type="entry name" value="von Willebrand factor, type A domain"/>
    <property type="match status" value="1"/>
</dbReference>
<dbReference type="EMBL" id="CAIIXF020000012">
    <property type="protein sequence ID" value="CAH1800704.1"/>
    <property type="molecule type" value="Genomic_DNA"/>
</dbReference>
<dbReference type="AlphaFoldDB" id="A0A8J1Y9X5"/>
<reference evidence="1" key="1">
    <citation type="submission" date="2022-03" db="EMBL/GenBank/DDBJ databases">
        <authorList>
            <person name="Martin C."/>
        </authorList>
    </citation>
    <scope>NUCLEOTIDE SEQUENCE</scope>
</reference>
<dbReference type="SUPFAM" id="SSF53300">
    <property type="entry name" value="vWA-like"/>
    <property type="match status" value="1"/>
</dbReference>
<dbReference type="Proteomes" id="UP000749559">
    <property type="component" value="Unassembled WGS sequence"/>
</dbReference>
<protein>
    <submittedName>
        <fullName evidence="1">Uncharacterized protein</fullName>
    </submittedName>
</protein>
<comment type="caution">
    <text evidence="1">The sequence shown here is derived from an EMBL/GenBank/DDBJ whole genome shotgun (WGS) entry which is preliminary data.</text>
</comment>
<gene>
    <name evidence="1" type="ORF">OFUS_LOCUS24558</name>
</gene>
<evidence type="ECO:0000313" key="1">
    <source>
        <dbReference type="EMBL" id="CAH1800704.1"/>
    </source>
</evidence>